<protein>
    <submittedName>
        <fullName evidence="1">Uncharacterized protein</fullName>
    </submittedName>
</protein>
<reference evidence="1" key="1">
    <citation type="submission" date="2021-05" db="EMBL/GenBank/DDBJ databases">
        <authorList>
            <person name="Alioto T."/>
            <person name="Alioto T."/>
            <person name="Gomez Garrido J."/>
        </authorList>
    </citation>
    <scope>NUCLEOTIDE SEQUENCE</scope>
</reference>
<accession>A0A8D8T324</accession>
<sequence>MVNIKVFLSSGSYLFIGSQLQDQCSPGGLIFLPEGKHTEFHRQIIFTKYQNGTGFMKKKHGACGLIPLGDKEVQLKKDFYYKYMETSTINMGNMDSGNHLDEKIITCDFKKK</sequence>
<name>A0A8D8T324_9HEMI</name>
<proteinExistence type="predicted"/>
<dbReference type="AlphaFoldDB" id="A0A8D8T324"/>
<dbReference type="EMBL" id="HBUF01586213">
    <property type="protein sequence ID" value="CAG6771878.1"/>
    <property type="molecule type" value="Transcribed_RNA"/>
</dbReference>
<organism evidence="1">
    <name type="scientific">Cacopsylla melanoneura</name>
    <dbReference type="NCBI Taxonomy" id="428564"/>
    <lineage>
        <taxon>Eukaryota</taxon>
        <taxon>Metazoa</taxon>
        <taxon>Ecdysozoa</taxon>
        <taxon>Arthropoda</taxon>
        <taxon>Hexapoda</taxon>
        <taxon>Insecta</taxon>
        <taxon>Pterygota</taxon>
        <taxon>Neoptera</taxon>
        <taxon>Paraneoptera</taxon>
        <taxon>Hemiptera</taxon>
        <taxon>Sternorrhyncha</taxon>
        <taxon>Psylloidea</taxon>
        <taxon>Psyllidae</taxon>
        <taxon>Psyllinae</taxon>
        <taxon>Cacopsylla</taxon>
    </lineage>
</organism>
<dbReference type="EMBL" id="HBUF01360280">
    <property type="protein sequence ID" value="CAG6720290.1"/>
    <property type="molecule type" value="Transcribed_RNA"/>
</dbReference>
<dbReference type="EMBL" id="HBUF01254013">
    <property type="protein sequence ID" value="CAG6681036.1"/>
    <property type="molecule type" value="Transcribed_RNA"/>
</dbReference>
<dbReference type="EMBL" id="HBUF01130670">
    <property type="protein sequence ID" value="CAG6644099.1"/>
    <property type="molecule type" value="Transcribed_RNA"/>
</dbReference>
<evidence type="ECO:0000313" key="1">
    <source>
        <dbReference type="EMBL" id="CAG6681036.1"/>
    </source>
</evidence>
<dbReference type="EMBL" id="HBUF01130671">
    <property type="protein sequence ID" value="CAG6644100.1"/>
    <property type="molecule type" value="Transcribed_RNA"/>
</dbReference>